<organism evidence="7 8">
    <name type="scientific">Paenibacillus aceris</name>
    <dbReference type="NCBI Taxonomy" id="869555"/>
    <lineage>
        <taxon>Bacteria</taxon>
        <taxon>Bacillati</taxon>
        <taxon>Bacillota</taxon>
        <taxon>Bacilli</taxon>
        <taxon>Bacillales</taxon>
        <taxon>Paenibacillaceae</taxon>
        <taxon>Paenibacillus</taxon>
    </lineage>
</organism>
<keyword evidence="3" id="KW-0804">Transcription</keyword>
<protein>
    <submittedName>
        <fullName evidence="7">YesN/AraC family two-component response regulator</fullName>
    </submittedName>
</protein>
<dbReference type="PROSITE" id="PS50110">
    <property type="entry name" value="RESPONSE_REGULATORY"/>
    <property type="match status" value="1"/>
</dbReference>
<dbReference type="Pfam" id="PF00072">
    <property type="entry name" value="Response_reg"/>
    <property type="match status" value="1"/>
</dbReference>
<dbReference type="InterPro" id="IPR001789">
    <property type="entry name" value="Sig_transdc_resp-reg_receiver"/>
</dbReference>
<feature type="domain" description="Response regulatory" evidence="6">
    <location>
        <begin position="2"/>
        <end position="118"/>
    </location>
</feature>
<dbReference type="CDD" id="cd17536">
    <property type="entry name" value="REC_YesN-like"/>
    <property type="match status" value="1"/>
</dbReference>
<evidence type="ECO:0000313" key="8">
    <source>
        <dbReference type="Proteomes" id="UP001519344"/>
    </source>
</evidence>
<evidence type="ECO:0000256" key="4">
    <source>
        <dbReference type="PROSITE-ProRule" id="PRU00169"/>
    </source>
</evidence>
<dbReference type="SMART" id="SM00342">
    <property type="entry name" value="HTH_ARAC"/>
    <property type="match status" value="1"/>
</dbReference>
<dbReference type="Proteomes" id="UP001519344">
    <property type="component" value="Unassembled WGS sequence"/>
</dbReference>
<dbReference type="SMART" id="SM00448">
    <property type="entry name" value="REC"/>
    <property type="match status" value="1"/>
</dbReference>
<evidence type="ECO:0000259" key="5">
    <source>
        <dbReference type="PROSITE" id="PS01124"/>
    </source>
</evidence>
<keyword evidence="4" id="KW-0597">Phosphoprotein</keyword>
<dbReference type="Gene3D" id="1.10.10.60">
    <property type="entry name" value="Homeodomain-like"/>
    <property type="match status" value="2"/>
</dbReference>
<accession>A0ABS4HWA3</accession>
<dbReference type="PROSITE" id="PS01124">
    <property type="entry name" value="HTH_ARAC_FAMILY_2"/>
    <property type="match status" value="1"/>
</dbReference>
<keyword evidence="1" id="KW-0805">Transcription regulation</keyword>
<dbReference type="Pfam" id="PF12833">
    <property type="entry name" value="HTH_18"/>
    <property type="match status" value="1"/>
</dbReference>
<dbReference type="SUPFAM" id="SSF46689">
    <property type="entry name" value="Homeodomain-like"/>
    <property type="match status" value="2"/>
</dbReference>
<proteinExistence type="predicted"/>
<gene>
    <name evidence="7" type="ORF">J2Z65_002123</name>
</gene>
<evidence type="ECO:0000259" key="6">
    <source>
        <dbReference type="PROSITE" id="PS50110"/>
    </source>
</evidence>
<feature type="modified residue" description="4-aspartylphosphate" evidence="4">
    <location>
        <position position="53"/>
    </location>
</feature>
<keyword evidence="8" id="KW-1185">Reference proteome</keyword>
<dbReference type="InterPro" id="IPR011006">
    <property type="entry name" value="CheY-like_superfamily"/>
</dbReference>
<evidence type="ECO:0000256" key="2">
    <source>
        <dbReference type="ARBA" id="ARBA00023125"/>
    </source>
</evidence>
<dbReference type="RefSeq" id="WP_167065231.1">
    <property type="nucleotide sequence ID" value="NZ_JAAOZR010000042.1"/>
</dbReference>
<name>A0ABS4HWA3_9BACL</name>
<dbReference type="InterPro" id="IPR018062">
    <property type="entry name" value="HTH_AraC-typ_CS"/>
</dbReference>
<dbReference type="PANTHER" id="PTHR43280">
    <property type="entry name" value="ARAC-FAMILY TRANSCRIPTIONAL REGULATOR"/>
    <property type="match status" value="1"/>
</dbReference>
<evidence type="ECO:0000313" key="7">
    <source>
        <dbReference type="EMBL" id="MBP1962907.1"/>
    </source>
</evidence>
<dbReference type="SUPFAM" id="SSF52172">
    <property type="entry name" value="CheY-like"/>
    <property type="match status" value="1"/>
</dbReference>
<dbReference type="PROSITE" id="PS00041">
    <property type="entry name" value="HTH_ARAC_FAMILY_1"/>
    <property type="match status" value="1"/>
</dbReference>
<dbReference type="Gene3D" id="3.40.50.2300">
    <property type="match status" value="1"/>
</dbReference>
<evidence type="ECO:0000256" key="1">
    <source>
        <dbReference type="ARBA" id="ARBA00023015"/>
    </source>
</evidence>
<keyword evidence="2" id="KW-0238">DNA-binding</keyword>
<feature type="domain" description="HTH araC/xylS-type" evidence="5">
    <location>
        <begin position="400"/>
        <end position="498"/>
    </location>
</feature>
<comment type="caution">
    <text evidence="7">The sequence shown here is derived from an EMBL/GenBank/DDBJ whole genome shotgun (WGS) entry which is preliminary data.</text>
</comment>
<dbReference type="PANTHER" id="PTHR43280:SF2">
    <property type="entry name" value="HTH-TYPE TRANSCRIPTIONAL REGULATOR EXSA"/>
    <property type="match status" value="1"/>
</dbReference>
<dbReference type="EMBL" id="JAGGKV010000004">
    <property type="protein sequence ID" value="MBP1962907.1"/>
    <property type="molecule type" value="Genomic_DNA"/>
</dbReference>
<reference evidence="7 8" key="1">
    <citation type="submission" date="2021-03" db="EMBL/GenBank/DDBJ databases">
        <title>Genomic Encyclopedia of Type Strains, Phase IV (KMG-IV): sequencing the most valuable type-strain genomes for metagenomic binning, comparative biology and taxonomic classification.</title>
        <authorList>
            <person name="Goeker M."/>
        </authorList>
    </citation>
    <scope>NUCLEOTIDE SEQUENCE [LARGE SCALE GENOMIC DNA]</scope>
    <source>
        <strain evidence="7 8">DSM 24950</strain>
    </source>
</reference>
<sequence length="502" mass="57765">MNIFLVEDEYWALAELVELFKVYEPEHKVYAFDNGEDAMLAADTIHPHLVLTDINMPGMDGLSLAERLNQKDASIKKIIVSVHDQFEYARKGMIFGVADFLVKPVKKEMLYKAVNQMLEQLTHEAKQSEEWLHGSLAQMLLTPDQLVHPKLRRFYSEVYYMVLIHLDEGATCRSWKETGWDLVKLKKALIEGSAAEIHGVELDCRQRVFLVAETQMREEDVQKHVVSLFEQLLHPAHHVHIAFTKKPASQSLYDSVSRLHQQLKDWRLFGMPSLVFSKESKTDADLTGAWDRVRVLETHYKKGELAKGKAALQCLLKELRHKEVTRRQLALFAGDMLFSLKFNKYGTRSGSVGVRDLYEEPGLLQHISGYEELLTCLHEKIVSLYGEDELKDMSPKGLIPVLLKIIHHQYQSSLSLQQFAAEHHVSLGYLSRMFKAQTGLTFSEYLTEYRIRKAKELLSGGIERLQDVSRMVGYEDPKHFSALFKKQVGETPMMFAKKRTEK</sequence>
<dbReference type="InterPro" id="IPR009057">
    <property type="entry name" value="Homeodomain-like_sf"/>
</dbReference>
<dbReference type="InterPro" id="IPR018060">
    <property type="entry name" value="HTH_AraC"/>
</dbReference>
<evidence type="ECO:0000256" key="3">
    <source>
        <dbReference type="ARBA" id="ARBA00023163"/>
    </source>
</evidence>